<evidence type="ECO:0000313" key="2">
    <source>
        <dbReference type="WBParaSite" id="RSKR_0001053700.1"/>
    </source>
</evidence>
<dbReference type="WBParaSite" id="RSKR_0001053700.1">
    <property type="protein sequence ID" value="RSKR_0001053700.1"/>
    <property type="gene ID" value="RSKR_0001053700"/>
</dbReference>
<name>A0AC35UE33_9BILA</name>
<protein>
    <submittedName>
        <fullName evidence="2">Secreted protein</fullName>
    </submittedName>
</protein>
<proteinExistence type="predicted"/>
<reference evidence="2" key="1">
    <citation type="submission" date="2016-11" db="UniProtKB">
        <authorList>
            <consortium name="WormBaseParasite"/>
        </authorList>
    </citation>
    <scope>IDENTIFICATION</scope>
    <source>
        <strain evidence="2">KR3021</strain>
    </source>
</reference>
<accession>A0AC35UE33</accession>
<organism evidence="1 2">
    <name type="scientific">Rhabditophanes sp. KR3021</name>
    <dbReference type="NCBI Taxonomy" id="114890"/>
    <lineage>
        <taxon>Eukaryota</taxon>
        <taxon>Metazoa</taxon>
        <taxon>Ecdysozoa</taxon>
        <taxon>Nematoda</taxon>
        <taxon>Chromadorea</taxon>
        <taxon>Rhabditida</taxon>
        <taxon>Tylenchina</taxon>
        <taxon>Panagrolaimomorpha</taxon>
        <taxon>Strongyloidoidea</taxon>
        <taxon>Alloionematidae</taxon>
        <taxon>Rhabditophanes</taxon>
    </lineage>
</organism>
<sequence length="111" mass="12019">MKSFWNLCFVFLLVVSLIGETFAHGHGGGGHGGGGHSGGGHSHGGGHHWGGHHGAVFLIFGMVQVAESQYWGGYPGMGYGYGYRRPFYHRPYYGGWHRPYYGGYGGGWGKK</sequence>
<dbReference type="Proteomes" id="UP000095286">
    <property type="component" value="Unplaced"/>
</dbReference>
<evidence type="ECO:0000313" key="1">
    <source>
        <dbReference type="Proteomes" id="UP000095286"/>
    </source>
</evidence>